<keyword evidence="3 4" id="KW-0413">Isomerase</keyword>
<evidence type="ECO:0000313" key="6">
    <source>
        <dbReference type="EMBL" id="ENO14279.2"/>
    </source>
</evidence>
<feature type="active site" evidence="5">
    <location>
        <position position="161"/>
    </location>
</feature>
<proteinExistence type="inferred from homology"/>
<name>N6W2E8_9GAMM</name>
<sequence length="287" mass="31722">MELVTQHGQQVLEIRHPEFFARIFLQGAHLTEFAPRDSDNWLWLSSAANYAPGAAIRGGIPICWPWFGDPAKNPPEVADRIVDAKAHGFARTLLWALERTQSSDKSAEVTLTLDARDLGDRFGDWPLTASIAFEFTAKTCRITLSTHNVSDQPVTYTEALHTYFPTSDIHQTQVDGFDGSHYTDTLDNWQDRTQSGPICFDGEVDRIYHAAGDIRINTPEGTTRIESNGSASTIVWNPGPGKAARLPDFPDAAWTSMLCVETANTTSNCIRLMGGESHMTQLVLSRG</sequence>
<dbReference type="GO" id="GO:0005975">
    <property type="term" value="P:carbohydrate metabolic process"/>
    <property type="evidence" value="ECO:0007669"/>
    <property type="project" value="InterPro"/>
</dbReference>
<keyword evidence="7" id="KW-1185">Reference proteome</keyword>
<dbReference type="CDD" id="cd09020">
    <property type="entry name" value="D-hex-6-P-epi_like"/>
    <property type="match status" value="1"/>
</dbReference>
<accession>N6W2E8</accession>
<dbReference type="Gene3D" id="2.70.98.10">
    <property type="match status" value="1"/>
</dbReference>
<dbReference type="PANTHER" id="PTHR11122:SF13">
    <property type="entry name" value="GLUCOSE-6-PHOSPHATE 1-EPIMERASE"/>
    <property type="match status" value="1"/>
</dbReference>
<dbReference type="InterPro" id="IPR011013">
    <property type="entry name" value="Gal_mutarotase_sf_dom"/>
</dbReference>
<dbReference type="HOGENOM" id="CLU_048345_4_0_6"/>
<dbReference type="Proteomes" id="UP000013165">
    <property type="component" value="Unassembled WGS sequence"/>
</dbReference>
<dbReference type="OrthoDB" id="9790727at2"/>
<dbReference type="AlphaFoldDB" id="N6W2E8"/>
<evidence type="ECO:0000256" key="4">
    <source>
        <dbReference type="PIRNR" id="PIRNR016020"/>
    </source>
</evidence>
<evidence type="ECO:0000256" key="5">
    <source>
        <dbReference type="PIRSR" id="PIRSR016020-1"/>
    </source>
</evidence>
<dbReference type="GO" id="GO:0030246">
    <property type="term" value="F:carbohydrate binding"/>
    <property type="evidence" value="ECO:0007669"/>
    <property type="project" value="UniProtKB-UniRule"/>
</dbReference>
<dbReference type="STRING" id="626887.J057_22835"/>
<dbReference type="PATRIC" id="fig|626887.3.peg.4568"/>
<dbReference type="Pfam" id="PF01263">
    <property type="entry name" value="Aldose_epim"/>
    <property type="match status" value="1"/>
</dbReference>
<comment type="catalytic activity">
    <reaction evidence="1">
        <text>alpha-D-glucose 6-phosphate = beta-D-glucose 6-phosphate</text>
        <dbReference type="Rhea" id="RHEA:16249"/>
        <dbReference type="ChEBI" id="CHEBI:58225"/>
        <dbReference type="ChEBI" id="CHEBI:58247"/>
        <dbReference type="EC" id="5.1.3.15"/>
    </reaction>
</comment>
<comment type="caution">
    <text evidence="6">The sequence shown here is derived from an EMBL/GenBank/DDBJ whole genome shotgun (WGS) entry which is preliminary data.</text>
</comment>
<dbReference type="PANTHER" id="PTHR11122">
    <property type="entry name" value="APOSPORY-ASSOCIATED PROTEIN C-RELATED"/>
    <property type="match status" value="1"/>
</dbReference>
<feature type="active site" evidence="5">
    <location>
        <position position="261"/>
    </location>
</feature>
<evidence type="ECO:0000256" key="1">
    <source>
        <dbReference type="ARBA" id="ARBA00001096"/>
    </source>
</evidence>
<protein>
    <recommendedName>
        <fullName evidence="4">Putative glucose-6-phosphate 1-epimerase</fullName>
        <ecNumber evidence="4">5.1.3.15</ecNumber>
    </recommendedName>
</protein>
<dbReference type="SUPFAM" id="SSF74650">
    <property type="entry name" value="Galactose mutarotase-like"/>
    <property type="match status" value="1"/>
</dbReference>
<evidence type="ECO:0000256" key="2">
    <source>
        <dbReference type="ARBA" id="ARBA00005866"/>
    </source>
</evidence>
<dbReference type="InterPro" id="IPR008183">
    <property type="entry name" value="Aldose_1/G6P_1-epimerase"/>
</dbReference>
<dbReference type="InterPro" id="IPR014718">
    <property type="entry name" value="GH-type_carb-bd"/>
</dbReference>
<evidence type="ECO:0000313" key="7">
    <source>
        <dbReference type="Proteomes" id="UP000013165"/>
    </source>
</evidence>
<dbReference type="EMBL" id="APLQ01000014">
    <property type="protein sequence ID" value="ENO14279.2"/>
    <property type="molecule type" value="Genomic_DNA"/>
</dbReference>
<dbReference type="InterPro" id="IPR025532">
    <property type="entry name" value="G6P_1-epimerase"/>
</dbReference>
<dbReference type="PIRSF" id="PIRSF016020">
    <property type="entry name" value="PHexose_mutarotase"/>
    <property type="match status" value="1"/>
</dbReference>
<dbReference type="eggNOG" id="COG0676">
    <property type="taxonomic scope" value="Bacteria"/>
</dbReference>
<organism evidence="6 7">
    <name type="scientific">Marinobacter nanhaiticus D15-8W</name>
    <dbReference type="NCBI Taxonomy" id="626887"/>
    <lineage>
        <taxon>Bacteria</taxon>
        <taxon>Pseudomonadati</taxon>
        <taxon>Pseudomonadota</taxon>
        <taxon>Gammaproteobacteria</taxon>
        <taxon>Pseudomonadales</taxon>
        <taxon>Marinobacteraceae</taxon>
        <taxon>Marinobacter</taxon>
    </lineage>
</organism>
<dbReference type="EC" id="5.1.3.15" evidence="4"/>
<evidence type="ECO:0000256" key="3">
    <source>
        <dbReference type="ARBA" id="ARBA00023235"/>
    </source>
</evidence>
<reference evidence="6 7" key="1">
    <citation type="journal article" date="2013" name="Genome Announc.">
        <title>Genome Sequence of the Polycyclic Aromatic Hydrocarbon-Degrading Bacterium Strain Marinobacter nanhaiticus D15-8WT.</title>
        <authorList>
            <person name="Cui Z."/>
            <person name="Gao W."/>
            <person name="Li Q."/>
            <person name="Xu G."/>
            <person name="Zheng L."/>
        </authorList>
    </citation>
    <scope>NUCLEOTIDE SEQUENCE [LARGE SCALE GENOMIC DNA]</scope>
    <source>
        <strain evidence="6 7">D15-8W</strain>
    </source>
</reference>
<dbReference type="GO" id="GO:0047938">
    <property type="term" value="F:glucose-6-phosphate 1-epimerase activity"/>
    <property type="evidence" value="ECO:0007669"/>
    <property type="project" value="UniProtKB-UniRule"/>
</dbReference>
<comment type="similarity">
    <text evidence="2 4">Belongs to the glucose-6-phosphate 1-epimerase family.</text>
</comment>
<gene>
    <name evidence="6" type="ORF">J057_22835</name>
</gene>